<dbReference type="PANTHER" id="PTHR48111">
    <property type="entry name" value="REGULATOR OF RPOS"/>
    <property type="match status" value="1"/>
</dbReference>
<dbReference type="Pfam" id="PF00072">
    <property type="entry name" value="Response_reg"/>
    <property type="match status" value="1"/>
</dbReference>
<evidence type="ECO:0000256" key="1">
    <source>
        <dbReference type="ARBA" id="ARBA00018672"/>
    </source>
</evidence>
<keyword evidence="4" id="KW-0805">Transcription regulation</keyword>
<evidence type="ECO:0000313" key="14">
    <source>
        <dbReference type="Proteomes" id="UP000617402"/>
    </source>
</evidence>
<dbReference type="InterPro" id="IPR001867">
    <property type="entry name" value="OmpR/PhoB-type_DNA-bd"/>
</dbReference>
<evidence type="ECO:0000256" key="5">
    <source>
        <dbReference type="ARBA" id="ARBA00023125"/>
    </source>
</evidence>
<evidence type="ECO:0000256" key="10">
    <source>
        <dbReference type="SAM" id="MobiDB-lite"/>
    </source>
</evidence>
<evidence type="ECO:0000256" key="9">
    <source>
        <dbReference type="PROSITE-ProRule" id="PRU01091"/>
    </source>
</evidence>
<dbReference type="SMART" id="SM00862">
    <property type="entry name" value="Trans_reg_C"/>
    <property type="match status" value="1"/>
</dbReference>
<dbReference type="Gene3D" id="6.10.250.690">
    <property type="match status" value="1"/>
</dbReference>
<keyword evidence="14" id="KW-1185">Reference proteome</keyword>
<feature type="modified residue" description="4-aspartylphosphate" evidence="8">
    <location>
        <position position="52"/>
    </location>
</feature>
<organism evidence="13 14">
    <name type="scientific">Heliobacterium chlorum</name>
    <dbReference type="NCBI Taxonomy" id="2698"/>
    <lineage>
        <taxon>Bacteria</taxon>
        <taxon>Bacillati</taxon>
        <taxon>Bacillota</taxon>
        <taxon>Clostridia</taxon>
        <taxon>Eubacteriales</taxon>
        <taxon>Heliobacteriaceae</taxon>
        <taxon>Heliobacterium</taxon>
    </lineage>
</organism>
<proteinExistence type="predicted"/>
<feature type="domain" description="OmpR/PhoB-type" evidence="12">
    <location>
        <begin position="179"/>
        <end position="277"/>
    </location>
</feature>
<evidence type="ECO:0000256" key="7">
    <source>
        <dbReference type="ARBA" id="ARBA00024867"/>
    </source>
</evidence>
<dbReference type="Pfam" id="PF00486">
    <property type="entry name" value="Trans_reg_C"/>
    <property type="match status" value="1"/>
</dbReference>
<dbReference type="Proteomes" id="UP000617402">
    <property type="component" value="Unassembled WGS sequence"/>
</dbReference>
<dbReference type="InterPro" id="IPR036388">
    <property type="entry name" value="WH-like_DNA-bd_sf"/>
</dbReference>
<keyword evidence="2 8" id="KW-0597">Phosphoprotein</keyword>
<dbReference type="Gene3D" id="1.10.10.10">
    <property type="entry name" value="Winged helix-like DNA-binding domain superfamily/Winged helix DNA-binding domain"/>
    <property type="match status" value="1"/>
</dbReference>
<dbReference type="Gene3D" id="3.40.50.2300">
    <property type="match status" value="1"/>
</dbReference>
<feature type="DNA-binding region" description="OmpR/PhoB-type" evidence="9">
    <location>
        <begin position="179"/>
        <end position="277"/>
    </location>
</feature>
<dbReference type="InterPro" id="IPR039420">
    <property type="entry name" value="WalR-like"/>
</dbReference>
<feature type="domain" description="Response regulatory" evidence="11">
    <location>
        <begin position="3"/>
        <end position="116"/>
    </location>
</feature>
<keyword evidence="5 9" id="KW-0238">DNA-binding</keyword>
<gene>
    <name evidence="13" type="ORF">H1S01_08950</name>
</gene>
<feature type="region of interest" description="Disordered" evidence="10">
    <location>
        <begin position="157"/>
        <end position="177"/>
    </location>
</feature>
<reference evidence="13 14" key="1">
    <citation type="submission" date="2020-07" db="EMBL/GenBank/DDBJ databases">
        <title>Draft whole-genome sequence of Heliobacterium chlorum DSM 3682, type strain.</title>
        <authorList>
            <person name="Kyndt J.A."/>
            <person name="Meyer T.E."/>
            <person name="Imhoff J.F."/>
        </authorList>
    </citation>
    <scope>NUCLEOTIDE SEQUENCE [LARGE SCALE GENOMIC DNA]</scope>
    <source>
        <strain evidence="13 14">DSM 3682</strain>
    </source>
</reference>
<evidence type="ECO:0000256" key="2">
    <source>
        <dbReference type="ARBA" id="ARBA00022553"/>
    </source>
</evidence>
<sequence length="277" mass="31377">MALIYVADDEPPILDLISRYLLKDGFHVQAYTNGRDILDAYRQRKPDLIILDIMMPGVDGLEICKIIRRESDIPIIIVSAKDDEIDRIVGLELGSDDYLSKPFSPRELVVRVKNILRRVTSNSEHASASVTTPIAVQTRSVQPTFEQPLHIQSSATADAYGQQEVSQKTSSRSSDADPLPHVLCHDLQVWPEARKVSSPKGDLDLTAKEYELLFFLITNRKKAYTRDQLLNQVWGYTYTGSPRTIDDLIKRLRKKLVQSGSCLEIKTVWGYGYIIED</sequence>
<dbReference type="RefSeq" id="WP_188039804.1">
    <property type="nucleotide sequence ID" value="NZ_JACVHF010000007.1"/>
</dbReference>
<dbReference type="InterPro" id="IPR016032">
    <property type="entry name" value="Sig_transdc_resp-reg_C-effctor"/>
</dbReference>
<evidence type="ECO:0000259" key="12">
    <source>
        <dbReference type="PROSITE" id="PS51755"/>
    </source>
</evidence>
<dbReference type="PROSITE" id="PS50110">
    <property type="entry name" value="RESPONSE_REGULATORY"/>
    <property type="match status" value="1"/>
</dbReference>
<evidence type="ECO:0000256" key="3">
    <source>
        <dbReference type="ARBA" id="ARBA00023012"/>
    </source>
</evidence>
<evidence type="ECO:0000256" key="6">
    <source>
        <dbReference type="ARBA" id="ARBA00023163"/>
    </source>
</evidence>
<keyword evidence="6" id="KW-0804">Transcription</keyword>
<evidence type="ECO:0000313" key="13">
    <source>
        <dbReference type="EMBL" id="MBC9784637.1"/>
    </source>
</evidence>
<name>A0ABR7T1H4_HELCL</name>
<dbReference type="PANTHER" id="PTHR48111:SF40">
    <property type="entry name" value="PHOSPHATE REGULON TRANSCRIPTIONAL REGULATORY PROTEIN PHOB"/>
    <property type="match status" value="1"/>
</dbReference>
<dbReference type="InterPro" id="IPR011006">
    <property type="entry name" value="CheY-like_superfamily"/>
</dbReference>
<dbReference type="SUPFAM" id="SSF52172">
    <property type="entry name" value="CheY-like"/>
    <property type="match status" value="1"/>
</dbReference>
<dbReference type="SUPFAM" id="SSF46894">
    <property type="entry name" value="C-terminal effector domain of the bipartite response regulators"/>
    <property type="match status" value="1"/>
</dbReference>
<evidence type="ECO:0000259" key="11">
    <source>
        <dbReference type="PROSITE" id="PS50110"/>
    </source>
</evidence>
<dbReference type="InterPro" id="IPR001789">
    <property type="entry name" value="Sig_transdc_resp-reg_receiver"/>
</dbReference>
<comment type="caution">
    <text evidence="13">The sequence shown here is derived from an EMBL/GenBank/DDBJ whole genome shotgun (WGS) entry which is preliminary data.</text>
</comment>
<accession>A0ABR7T1H4</accession>
<evidence type="ECO:0000256" key="4">
    <source>
        <dbReference type="ARBA" id="ARBA00023015"/>
    </source>
</evidence>
<evidence type="ECO:0000256" key="8">
    <source>
        <dbReference type="PROSITE-ProRule" id="PRU00169"/>
    </source>
</evidence>
<dbReference type="PROSITE" id="PS51755">
    <property type="entry name" value="OMPR_PHOB"/>
    <property type="match status" value="1"/>
</dbReference>
<keyword evidence="3" id="KW-0902">Two-component regulatory system</keyword>
<dbReference type="EMBL" id="JACVHF010000007">
    <property type="protein sequence ID" value="MBC9784637.1"/>
    <property type="molecule type" value="Genomic_DNA"/>
</dbReference>
<dbReference type="SMART" id="SM00448">
    <property type="entry name" value="REC"/>
    <property type="match status" value="1"/>
</dbReference>
<feature type="compositionally biased region" description="Polar residues" evidence="10">
    <location>
        <begin position="163"/>
        <end position="173"/>
    </location>
</feature>
<protein>
    <recommendedName>
        <fullName evidence="1">Stage 0 sporulation protein A homolog</fullName>
    </recommendedName>
</protein>
<comment type="function">
    <text evidence="7">May play the central regulatory role in sporulation. It may be an element of the effector pathway responsible for the activation of sporulation genes in response to nutritional stress. Spo0A may act in concert with spo0H (a sigma factor) to control the expression of some genes that are critical to the sporulation process.</text>
</comment>
<dbReference type="CDD" id="cd00383">
    <property type="entry name" value="trans_reg_C"/>
    <property type="match status" value="1"/>
</dbReference>